<dbReference type="Proteomes" id="UP000681967">
    <property type="component" value="Unassembled WGS sequence"/>
</dbReference>
<comment type="caution">
    <text evidence="2">The sequence shown here is derived from an EMBL/GenBank/DDBJ whole genome shotgun (WGS) entry which is preliminary data.</text>
</comment>
<dbReference type="EMBL" id="CAJOBH010142697">
    <property type="protein sequence ID" value="CAF4812791.1"/>
    <property type="molecule type" value="Genomic_DNA"/>
</dbReference>
<dbReference type="AlphaFoldDB" id="A0A8S2ZQK5"/>
<dbReference type="EMBL" id="CAJOBJ010115819">
    <property type="protein sequence ID" value="CAF4652909.1"/>
    <property type="molecule type" value="Genomic_DNA"/>
</dbReference>
<gene>
    <name evidence="3" type="ORF">BYL167_LOCUS48634</name>
    <name evidence="2" type="ORF">GIL414_LOCUS41140</name>
    <name evidence="1" type="ORF">SMN809_LOCUS38216</name>
</gene>
<dbReference type="Proteomes" id="UP000681720">
    <property type="component" value="Unassembled WGS sequence"/>
</dbReference>
<reference evidence="2" key="1">
    <citation type="submission" date="2021-02" db="EMBL/GenBank/DDBJ databases">
        <authorList>
            <person name="Nowell W R."/>
        </authorList>
    </citation>
    <scope>NUCLEOTIDE SEQUENCE</scope>
</reference>
<protein>
    <submittedName>
        <fullName evidence="2">Uncharacterized protein</fullName>
    </submittedName>
</protein>
<evidence type="ECO:0000313" key="2">
    <source>
        <dbReference type="EMBL" id="CAF4652909.1"/>
    </source>
</evidence>
<organism evidence="2 4">
    <name type="scientific">Rotaria magnacalcarata</name>
    <dbReference type="NCBI Taxonomy" id="392030"/>
    <lineage>
        <taxon>Eukaryota</taxon>
        <taxon>Metazoa</taxon>
        <taxon>Spiralia</taxon>
        <taxon>Gnathifera</taxon>
        <taxon>Rotifera</taxon>
        <taxon>Eurotatoria</taxon>
        <taxon>Bdelloidea</taxon>
        <taxon>Philodinida</taxon>
        <taxon>Philodinidae</taxon>
        <taxon>Rotaria</taxon>
    </lineage>
</organism>
<evidence type="ECO:0000313" key="4">
    <source>
        <dbReference type="Proteomes" id="UP000681720"/>
    </source>
</evidence>
<evidence type="ECO:0000313" key="3">
    <source>
        <dbReference type="EMBL" id="CAF4812791.1"/>
    </source>
</evidence>
<evidence type="ECO:0000313" key="1">
    <source>
        <dbReference type="EMBL" id="CAF4579549.1"/>
    </source>
</evidence>
<feature type="non-terminal residue" evidence="2">
    <location>
        <position position="63"/>
    </location>
</feature>
<accession>A0A8S2ZQK5</accession>
<dbReference type="Proteomes" id="UP000676336">
    <property type="component" value="Unassembled WGS sequence"/>
</dbReference>
<proteinExistence type="predicted"/>
<sequence>MINICNQFVFIYLGNCLQQALRKIGKENIVHNCVFNIEWVTDAAEKELAKARLNSRGGSVDGA</sequence>
<dbReference type="EMBL" id="CAJOBI010099179">
    <property type="protein sequence ID" value="CAF4579549.1"/>
    <property type="molecule type" value="Genomic_DNA"/>
</dbReference>
<name>A0A8S2ZQK5_9BILA</name>